<evidence type="ECO:0000256" key="1">
    <source>
        <dbReference type="ARBA" id="ARBA00023015"/>
    </source>
</evidence>
<feature type="domain" description="HTH cro/C1-type" evidence="4">
    <location>
        <begin position="12"/>
        <end position="67"/>
    </location>
</feature>
<dbReference type="SUPFAM" id="SSF47413">
    <property type="entry name" value="lambda repressor-like DNA-binding domains"/>
    <property type="match status" value="1"/>
</dbReference>
<evidence type="ECO:0000313" key="6">
    <source>
        <dbReference type="Proteomes" id="UP000310636"/>
    </source>
</evidence>
<dbReference type="PANTHER" id="PTHR46797:SF23">
    <property type="entry name" value="HTH-TYPE TRANSCRIPTIONAL REGULATOR SUTR"/>
    <property type="match status" value="1"/>
</dbReference>
<proteinExistence type="predicted"/>
<dbReference type="GO" id="GO:0005829">
    <property type="term" value="C:cytosol"/>
    <property type="evidence" value="ECO:0007669"/>
    <property type="project" value="TreeGrafter"/>
</dbReference>
<keyword evidence="6" id="KW-1185">Reference proteome</keyword>
<dbReference type="InterPro" id="IPR001387">
    <property type="entry name" value="Cro/C1-type_HTH"/>
</dbReference>
<dbReference type="Gene3D" id="1.10.260.40">
    <property type="entry name" value="lambda repressor-like DNA-binding domains"/>
    <property type="match status" value="1"/>
</dbReference>
<organism evidence="5 6">
    <name type="scientific">Cohnella fermenti</name>
    <dbReference type="NCBI Taxonomy" id="2565925"/>
    <lineage>
        <taxon>Bacteria</taxon>
        <taxon>Bacillati</taxon>
        <taxon>Bacillota</taxon>
        <taxon>Bacilli</taxon>
        <taxon>Bacillales</taxon>
        <taxon>Paenibacillaceae</taxon>
        <taxon>Cohnella</taxon>
    </lineage>
</organism>
<gene>
    <name evidence="5" type="ORF">E6C55_06880</name>
</gene>
<sequence length="122" mass="13925">MTELKVLVGKRLRQIRKEQGLTQLTAAERAEMADTYLAGVERGERNISLESLEKIVKALDAEPIDAFRFGELEPSKGLKDKRDVIRLLAAFLEERSLEEIELIRKLAKDVMATIDSEKRKKD</sequence>
<evidence type="ECO:0000259" key="4">
    <source>
        <dbReference type="PROSITE" id="PS50943"/>
    </source>
</evidence>
<protein>
    <submittedName>
        <fullName evidence="5">Helix-turn-helix domain-containing protein</fullName>
    </submittedName>
</protein>
<keyword evidence="1" id="KW-0805">Transcription regulation</keyword>
<dbReference type="GO" id="GO:0003700">
    <property type="term" value="F:DNA-binding transcription factor activity"/>
    <property type="evidence" value="ECO:0007669"/>
    <property type="project" value="TreeGrafter"/>
</dbReference>
<dbReference type="Pfam" id="PF01381">
    <property type="entry name" value="HTH_3"/>
    <property type="match status" value="1"/>
</dbReference>
<dbReference type="AlphaFoldDB" id="A0A4S4C3M6"/>
<comment type="caution">
    <text evidence="5">The sequence shown here is derived from an EMBL/GenBank/DDBJ whole genome shotgun (WGS) entry which is preliminary data.</text>
</comment>
<accession>A0A4S4C3M6</accession>
<dbReference type="EMBL" id="SSOB01000007">
    <property type="protein sequence ID" value="THF82260.1"/>
    <property type="molecule type" value="Genomic_DNA"/>
</dbReference>
<dbReference type="PANTHER" id="PTHR46797">
    <property type="entry name" value="HTH-TYPE TRANSCRIPTIONAL REGULATOR"/>
    <property type="match status" value="1"/>
</dbReference>
<dbReference type="CDD" id="cd00093">
    <property type="entry name" value="HTH_XRE"/>
    <property type="match status" value="1"/>
</dbReference>
<reference evidence="5 6" key="1">
    <citation type="submission" date="2019-04" db="EMBL/GenBank/DDBJ databases">
        <title>Cohnella sp. nov. isolated from preserved vegetables.</title>
        <authorList>
            <person name="Lin S.-Y."/>
            <person name="Hung M.-H."/>
            <person name="Young C.-C."/>
        </authorList>
    </citation>
    <scope>NUCLEOTIDE SEQUENCE [LARGE SCALE GENOMIC DNA]</scope>
    <source>
        <strain evidence="5 6">CC-MHH1044</strain>
    </source>
</reference>
<keyword evidence="3" id="KW-0804">Transcription</keyword>
<dbReference type="InterPro" id="IPR010982">
    <property type="entry name" value="Lambda_DNA-bd_dom_sf"/>
</dbReference>
<evidence type="ECO:0000256" key="2">
    <source>
        <dbReference type="ARBA" id="ARBA00023125"/>
    </source>
</evidence>
<dbReference type="PROSITE" id="PS50943">
    <property type="entry name" value="HTH_CROC1"/>
    <property type="match status" value="1"/>
</dbReference>
<evidence type="ECO:0000313" key="5">
    <source>
        <dbReference type="EMBL" id="THF82260.1"/>
    </source>
</evidence>
<dbReference type="RefSeq" id="WP_136369198.1">
    <property type="nucleotide sequence ID" value="NZ_SSOB01000007.1"/>
</dbReference>
<evidence type="ECO:0000256" key="3">
    <source>
        <dbReference type="ARBA" id="ARBA00023163"/>
    </source>
</evidence>
<dbReference type="InterPro" id="IPR050807">
    <property type="entry name" value="TransReg_Diox_bact_type"/>
</dbReference>
<dbReference type="OrthoDB" id="9814553at2"/>
<dbReference type="SMART" id="SM00530">
    <property type="entry name" value="HTH_XRE"/>
    <property type="match status" value="1"/>
</dbReference>
<dbReference type="GO" id="GO:0003677">
    <property type="term" value="F:DNA binding"/>
    <property type="evidence" value="ECO:0007669"/>
    <property type="project" value="UniProtKB-KW"/>
</dbReference>
<keyword evidence="2" id="KW-0238">DNA-binding</keyword>
<dbReference type="Proteomes" id="UP000310636">
    <property type="component" value="Unassembled WGS sequence"/>
</dbReference>
<name>A0A4S4C3M6_9BACL</name>